<dbReference type="OrthoDB" id="9792592at2"/>
<evidence type="ECO:0000313" key="8">
    <source>
        <dbReference type="Proteomes" id="UP000276603"/>
    </source>
</evidence>
<gene>
    <name evidence="7" type="ORF">D7Z94_08065</name>
</gene>
<evidence type="ECO:0000259" key="6">
    <source>
        <dbReference type="Pfam" id="PF14759"/>
    </source>
</evidence>
<dbReference type="InterPro" id="IPR050446">
    <property type="entry name" value="FAD-oxidoreductase/Apoptosis"/>
</dbReference>
<accession>A0A3B0C928</accession>
<feature type="domain" description="Reductase C-terminal" evidence="6">
    <location>
        <begin position="329"/>
        <end position="411"/>
    </location>
</feature>
<keyword evidence="8" id="KW-1185">Reference proteome</keyword>
<dbReference type="Pfam" id="PF14759">
    <property type="entry name" value="Reductase_C"/>
    <property type="match status" value="1"/>
</dbReference>
<dbReference type="PRINTS" id="PR00411">
    <property type="entry name" value="PNDRDTASEI"/>
</dbReference>
<protein>
    <submittedName>
        <fullName evidence="7">Pyridine nucleotide-disulfide oxidoreductase</fullName>
    </submittedName>
</protein>
<evidence type="ECO:0000256" key="3">
    <source>
        <dbReference type="ARBA" id="ARBA00022827"/>
    </source>
</evidence>
<evidence type="ECO:0000313" key="7">
    <source>
        <dbReference type="EMBL" id="RKN80904.1"/>
    </source>
</evidence>
<dbReference type="GO" id="GO:0005737">
    <property type="term" value="C:cytoplasm"/>
    <property type="evidence" value="ECO:0007669"/>
    <property type="project" value="TreeGrafter"/>
</dbReference>
<dbReference type="Gene3D" id="3.50.50.60">
    <property type="entry name" value="FAD/NAD(P)-binding domain"/>
    <property type="match status" value="2"/>
</dbReference>
<dbReference type="PANTHER" id="PTHR43557:SF2">
    <property type="entry name" value="RIESKE DOMAIN-CONTAINING PROTEIN-RELATED"/>
    <property type="match status" value="1"/>
</dbReference>
<sequence>MAESRFSNRICVVLGASHAGVNFAFSLRREGWDGEILLFDSDPELPYHRPPLSKTYLTNGDTIEKNLLKPEESYKKEGITLRLGTTVSTINKEAHTIILEDGDVQPYDKLVIATGARPIIPPIPGIDTSKNVFLIRSAKDIADIRSALKHSKSKRIVIIGGGYIGLEAAASLKKTGADVTVLEREERVLARVTAPEMSNFFKELHTENEVPILTAKDVKAIETQKGYNEVLCTDGSRYIADILILGCGIRVNQELAKEAGLDIENGIRVNSMARTNDKDIYAIGDCTFHYNPHYDRFIRLECVQNAVDQAKVAAAAICGKEPIYDTIPWFWSDQYDVKLQMVGLSEGYDRALVRKEVNRDNCFSIWYFKGDTLLAVDAVNNAKAYVYGTKFIKSGEKIDTSKLLDSSIEFKPSNLLAE</sequence>
<evidence type="ECO:0000256" key="1">
    <source>
        <dbReference type="ARBA" id="ARBA00001974"/>
    </source>
</evidence>
<dbReference type="InterPro" id="IPR023753">
    <property type="entry name" value="FAD/NAD-binding_dom"/>
</dbReference>
<dbReference type="InterPro" id="IPR036188">
    <property type="entry name" value="FAD/NAD-bd_sf"/>
</dbReference>
<dbReference type="PANTHER" id="PTHR43557">
    <property type="entry name" value="APOPTOSIS-INDUCING FACTOR 1"/>
    <property type="match status" value="1"/>
</dbReference>
<evidence type="ECO:0000256" key="2">
    <source>
        <dbReference type="ARBA" id="ARBA00022630"/>
    </source>
</evidence>
<comment type="cofactor">
    <cofactor evidence="1">
        <name>FAD</name>
        <dbReference type="ChEBI" id="CHEBI:57692"/>
    </cofactor>
</comment>
<keyword evidence="3" id="KW-0274">FAD</keyword>
<evidence type="ECO:0000259" key="5">
    <source>
        <dbReference type="Pfam" id="PF07992"/>
    </source>
</evidence>
<keyword evidence="2" id="KW-0285">Flavoprotein</keyword>
<dbReference type="RefSeq" id="WP_120711060.1">
    <property type="nucleotide sequence ID" value="NZ_RBCJ01000002.1"/>
</dbReference>
<dbReference type="EMBL" id="RBCJ01000002">
    <property type="protein sequence ID" value="RKN80904.1"/>
    <property type="molecule type" value="Genomic_DNA"/>
</dbReference>
<organism evidence="7 8">
    <name type="scientific">Ulvibacterium marinum</name>
    <dbReference type="NCBI Taxonomy" id="2419782"/>
    <lineage>
        <taxon>Bacteria</taxon>
        <taxon>Pseudomonadati</taxon>
        <taxon>Bacteroidota</taxon>
        <taxon>Flavobacteriia</taxon>
        <taxon>Flavobacteriales</taxon>
        <taxon>Flavobacteriaceae</taxon>
        <taxon>Ulvibacterium</taxon>
    </lineage>
</organism>
<dbReference type="SUPFAM" id="SSF51905">
    <property type="entry name" value="FAD/NAD(P)-binding domain"/>
    <property type="match status" value="2"/>
</dbReference>
<reference evidence="7 8" key="1">
    <citation type="submission" date="2018-10" db="EMBL/GenBank/DDBJ databases">
        <title>Ulvibacterium marinum gen. nov., sp. nov., a novel marine bacterium of the family Flavobacteriaceae, isolated from a culture of the green alga Ulva prolifera.</title>
        <authorList>
            <person name="Zhang Z."/>
        </authorList>
    </citation>
    <scope>NUCLEOTIDE SEQUENCE [LARGE SCALE GENOMIC DNA]</scope>
    <source>
        <strain evidence="7 8">CCMM003</strain>
    </source>
</reference>
<dbReference type="InterPro" id="IPR016156">
    <property type="entry name" value="FAD/NAD-linked_Rdtase_dimer_sf"/>
</dbReference>
<evidence type="ECO:0000256" key="4">
    <source>
        <dbReference type="ARBA" id="ARBA00023002"/>
    </source>
</evidence>
<dbReference type="SUPFAM" id="SSF55424">
    <property type="entry name" value="FAD/NAD-linked reductases, dimerisation (C-terminal) domain"/>
    <property type="match status" value="1"/>
</dbReference>
<dbReference type="PRINTS" id="PR00368">
    <property type="entry name" value="FADPNR"/>
</dbReference>
<proteinExistence type="predicted"/>
<feature type="domain" description="FAD/NAD(P)-binding" evidence="5">
    <location>
        <begin position="11"/>
        <end position="310"/>
    </location>
</feature>
<dbReference type="InterPro" id="IPR028202">
    <property type="entry name" value="Reductase_C"/>
</dbReference>
<keyword evidence="4" id="KW-0560">Oxidoreductase</keyword>
<comment type="caution">
    <text evidence="7">The sequence shown here is derived from an EMBL/GenBank/DDBJ whole genome shotgun (WGS) entry which is preliminary data.</text>
</comment>
<name>A0A3B0C928_9FLAO</name>
<dbReference type="Pfam" id="PF07992">
    <property type="entry name" value="Pyr_redox_2"/>
    <property type="match status" value="1"/>
</dbReference>
<dbReference type="Gene3D" id="3.30.390.30">
    <property type="match status" value="1"/>
</dbReference>
<dbReference type="GO" id="GO:0016651">
    <property type="term" value="F:oxidoreductase activity, acting on NAD(P)H"/>
    <property type="evidence" value="ECO:0007669"/>
    <property type="project" value="TreeGrafter"/>
</dbReference>
<dbReference type="AlphaFoldDB" id="A0A3B0C928"/>
<dbReference type="Proteomes" id="UP000276603">
    <property type="component" value="Unassembled WGS sequence"/>
</dbReference>